<dbReference type="EMBL" id="CAJNOE010000281">
    <property type="protein sequence ID" value="CAF1116440.1"/>
    <property type="molecule type" value="Genomic_DNA"/>
</dbReference>
<evidence type="ECO:0000256" key="3">
    <source>
        <dbReference type="ARBA" id="ARBA00012094"/>
    </source>
</evidence>
<keyword evidence="8 10" id="KW-0828">Tyrosine catabolism</keyword>
<dbReference type="PANTHER" id="PTHR43069">
    <property type="entry name" value="FUMARYLACETOACETASE"/>
    <property type="match status" value="1"/>
</dbReference>
<gene>
    <name evidence="12" type="ORF">IZO911_LOCUS23890</name>
</gene>
<comment type="catalytic activity">
    <reaction evidence="10">
        <text>4-fumarylacetoacetate + H2O = acetoacetate + fumarate + H(+)</text>
        <dbReference type="Rhea" id="RHEA:10244"/>
        <dbReference type="ChEBI" id="CHEBI:13705"/>
        <dbReference type="ChEBI" id="CHEBI:15377"/>
        <dbReference type="ChEBI" id="CHEBI:15378"/>
        <dbReference type="ChEBI" id="CHEBI:18034"/>
        <dbReference type="ChEBI" id="CHEBI:29806"/>
        <dbReference type="EC" id="3.7.1.2"/>
    </reaction>
</comment>
<dbReference type="Gene3D" id="2.30.30.230">
    <property type="entry name" value="Fumarylacetoacetase, N-terminal domain"/>
    <property type="match status" value="1"/>
</dbReference>
<comment type="similarity">
    <text evidence="2 10">Belongs to the FAH family.</text>
</comment>
<sequence length="105" mass="12047">MSFIEVNSDSDFPIQNLPYGIFSTKDNAKHRIGVAIGTKILDLSIIKHLFDGAQMKDKQNVFEETTLNKFMSLGKSAWKETRQRLQELLSDSCKILKDNNDLRKQ</sequence>
<comment type="pathway">
    <text evidence="1 10">Amino-acid degradation; L-phenylalanine degradation; acetoacetate and fumarate from L-phenylalanine: step 6/6.</text>
</comment>
<evidence type="ECO:0000256" key="1">
    <source>
        <dbReference type="ARBA" id="ARBA00004782"/>
    </source>
</evidence>
<dbReference type="GO" id="GO:0046872">
    <property type="term" value="F:metal ion binding"/>
    <property type="evidence" value="ECO:0007669"/>
    <property type="project" value="UniProtKB-UniRule"/>
</dbReference>
<dbReference type="InterPro" id="IPR005959">
    <property type="entry name" value="Fumarylacetoacetase"/>
</dbReference>
<keyword evidence="4 10" id="KW-0479">Metal-binding</keyword>
<dbReference type="EC" id="3.7.1.2" evidence="3 10"/>
<dbReference type="PANTHER" id="PTHR43069:SF2">
    <property type="entry name" value="FUMARYLACETOACETASE"/>
    <property type="match status" value="1"/>
</dbReference>
<dbReference type="GO" id="GO:0006572">
    <property type="term" value="P:L-tyrosine catabolic process"/>
    <property type="evidence" value="ECO:0007669"/>
    <property type="project" value="UniProtKB-UniRule"/>
</dbReference>
<evidence type="ECO:0000256" key="6">
    <source>
        <dbReference type="ARBA" id="ARBA00022837"/>
    </source>
</evidence>
<evidence type="ECO:0000256" key="2">
    <source>
        <dbReference type="ARBA" id="ARBA00010211"/>
    </source>
</evidence>
<evidence type="ECO:0000256" key="8">
    <source>
        <dbReference type="ARBA" id="ARBA00022878"/>
    </source>
</evidence>
<accession>A0A814QAA3</accession>
<evidence type="ECO:0000313" key="12">
    <source>
        <dbReference type="EMBL" id="CAF1116440.1"/>
    </source>
</evidence>
<evidence type="ECO:0000313" key="13">
    <source>
        <dbReference type="Proteomes" id="UP000663860"/>
    </source>
</evidence>
<dbReference type="GO" id="GO:0004334">
    <property type="term" value="F:fumarylacetoacetase activity"/>
    <property type="evidence" value="ECO:0007669"/>
    <property type="project" value="UniProtKB-UniRule"/>
</dbReference>
<dbReference type="SUPFAM" id="SSF63433">
    <property type="entry name" value="Fumarylacetoacetate hydrolase, FAH, N-terminal domain"/>
    <property type="match status" value="1"/>
</dbReference>
<protein>
    <recommendedName>
        <fullName evidence="3 10">Fumarylacetoacetase</fullName>
        <ecNumber evidence="3 10">3.7.1.2</ecNumber>
    </recommendedName>
    <alternativeName>
        <fullName evidence="10">Fumarylacetoacetate hydrolase</fullName>
    </alternativeName>
</protein>
<evidence type="ECO:0000256" key="7">
    <source>
        <dbReference type="ARBA" id="ARBA00022842"/>
    </source>
</evidence>
<keyword evidence="5 10" id="KW-0378">Hydrolase</keyword>
<comment type="caution">
    <text evidence="12">The sequence shown here is derived from an EMBL/GenBank/DDBJ whole genome shotgun (WGS) entry which is preliminary data.</text>
</comment>
<dbReference type="FunFam" id="2.30.30.230:FF:000001">
    <property type="entry name" value="Fumarylacetoacetase"/>
    <property type="match status" value="1"/>
</dbReference>
<organism evidence="12 13">
    <name type="scientific">Adineta steineri</name>
    <dbReference type="NCBI Taxonomy" id="433720"/>
    <lineage>
        <taxon>Eukaryota</taxon>
        <taxon>Metazoa</taxon>
        <taxon>Spiralia</taxon>
        <taxon>Gnathifera</taxon>
        <taxon>Rotifera</taxon>
        <taxon>Eurotatoria</taxon>
        <taxon>Bdelloidea</taxon>
        <taxon>Adinetida</taxon>
        <taxon>Adinetidae</taxon>
        <taxon>Adineta</taxon>
    </lineage>
</organism>
<proteinExistence type="inferred from homology"/>
<reference evidence="12" key="1">
    <citation type="submission" date="2021-02" db="EMBL/GenBank/DDBJ databases">
        <authorList>
            <person name="Nowell W R."/>
        </authorList>
    </citation>
    <scope>NUCLEOTIDE SEQUENCE</scope>
</reference>
<keyword evidence="9 10" id="KW-0585">Phenylalanine catabolism</keyword>
<comment type="cofactor">
    <cofactor evidence="10">
        <name>Mg(2+)</name>
        <dbReference type="ChEBI" id="CHEBI:18420"/>
    </cofactor>
    <cofactor evidence="10">
        <name>Ca(2+)</name>
        <dbReference type="ChEBI" id="CHEBI:29108"/>
    </cofactor>
</comment>
<evidence type="ECO:0000256" key="10">
    <source>
        <dbReference type="RuleBase" id="RU366008"/>
    </source>
</evidence>
<dbReference type="GO" id="GO:0006559">
    <property type="term" value="P:L-phenylalanine catabolic process"/>
    <property type="evidence" value="ECO:0007669"/>
    <property type="project" value="UniProtKB-UniRule"/>
</dbReference>
<dbReference type="InterPro" id="IPR036462">
    <property type="entry name" value="Fumarylacetoacetase_N_sf"/>
</dbReference>
<dbReference type="InterPro" id="IPR015377">
    <property type="entry name" value="Fumarylacetoacetase_N"/>
</dbReference>
<dbReference type="AlphaFoldDB" id="A0A814QAA3"/>
<dbReference type="GO" id="GO:1902000">
    <property type="term" value="P:homogentisate catabolic process"/>
    <property type="evidence" value="ECO:0007669"/>
    <property type="project" value="TreeGrafter"/>
</dbReference>
<keyword evidence="7 10" id="KW-0460">Magnesium</keyword>
<dbReference type="Pfam" id="PF09298">
    <property type="entry name" value="FAA_hydrolase_N"/>
    <property type="match status" value="1"/>
</dbReference>
<evidence type="ECO:0000256" key="5">
    <source>
        <dbReference type="ARBA" id="ARBA00022801"/>
    </source>
</evidence>
<feature type="domain" description="Fumarylacetoacetase N-terminal" evidence="11">
    <location>
        <begin position="15"/>
        <end position="104"/>
    </location>
</feature>
<evidence type="ECO:0000259" key="11">
    <source>
        <dbReference type="Pfam" id="PF09298"/>
    </source>
</evidence>
<evidence type="ECO:0000256" key="4">
    <source>
        <dbReference type="ARBA" id="ARBA00022723"/>
    </source>
</evidence>
<dbReference type="UniPathway" id="UPA00139">
    <property type="reaction ID" value="UER00341"/>
</dbReference>
<keyword evidence="6 10" id="KW-0106">Calcium</keyword>
<dbReference type="Proteomes" id="UP000663860">
    <property type="component" value="Unassembled WGS sequence"/>
</dbReference>
<name>A0A814QAA3_9BILA</name>
<evidence type="ECO:0000256" key="9">
    <source>
        <dbReference type="ARBA" id="ARBA00023232"/>
    </source>
</evidence>